<proteinExistence type="predicted"/>
<organism evidence="2 3">
    <name type="scientific">Actimicrobium antarcticum</name>
    <dbReference type="NCBI Taxonomy" id="1051899"/>
    <lineage>
        <taxon>Bacteria</taxon>
        <taxon>Pseudomonadati</taxon>
        <taxon>Pseudomonadota</taxon>
        <taxon>Betaproteobacteria</taxon>
        <taxon>Burkholderiales</taxon>
        <taxon>Oxalobacteraceae</taxon>
        <taxon>Actimicrobium</taxon>
    </lineage>
</organism>
<evidence type="ECO:0000259" key="1">
    <source>
        <dbReference type="PROSITE" id="PS50943"/>
    </source>
</evidence>
<evidence type="ECO:0000313" key="3">
    <source>
        <dbReference type="Proteomes" id="UP001501353"/>
    </source>
</evidence>
<dbReference type="InterPro" id="IPR001387">
    <property type="entry name" value="Cro/C1-type_HTH"/>
</dbReference>
<dbReference type="Gene3D" id="1.10.260.40">
    <property type="entry name" value="lambda repressor-like DNA-binding domains"/>
    <property type="match status" value="1"/>
</dbReference>
<dbReference type="Pfam" id="PF13560">
    <property type="entry name" value="HTH_31"/>
    <property type="match status" value="1"/>
</dbReference>
<reference evidence="3" key="1">
    <citation type="journal article" date="2019" name="Int. J. Syst. Evol. Microbiol.">
        <title>The Global Catalogue of Microorganisms (GCM) 10K type strain sequencing project: providing services to taxonomists for standard genome sequencing and annotation.</title>
        <authorList>
            <consortium name="The Broad Institute Genomics Platform"/>
            <consortium name="The Broad Institute Genome Sequencing Center for Infectious Disease"/>
            <person name="Wu L."/>
            <person name="Ma J."/>
        </authorList>
    </citation>
    <scope>NUCLEOTIDE SEQUENCE [LARGE SCALE GENOMIC DNA]</scope>
    <source>
        <strain evidence="3">JCM 16673</strain>
    </source>
</reference>
<dbReference type="CDD" id="cd00093">
    <property type="entry name" value="HTH_XRE"/>
    <property type="match status" value="1"/>
</dbReference>
<dbReference type="Proteomes" id="UP001501353">
    <property type="component" value="Unassembled WGS sequence"/>
</dbReference>
<dbReference type="PROSITE" id="PS50943">
    <property type="entry name" value="HTH_CROC1"/>
    <property type="match status" value="1"/>
</dbReference>
<evidence type="ECO:0000313" key="2">
    <source>
        <dbReference type="EMBL" id="GAA4013229.1"/>
    </source>
</evidence>
<gene>
    <name evidence="2" type="ORF">GCM10022212_03970</name>
</gene>
<dbReference type="SMART" id="SM00530">
    <property type="entry name" value="HTH_XRE"/>
    <property type="match status" value="1"/>
</dbReference>
<keyword evidence="3" id="KW-1185">Reference proteome</keyword>
<accession>A0ABP7SLP5</accession>
<protein>
    <recommendedName>
        <fullName evidence="1">HTH cro/C1-type domain-containing protein</fullName>
    </recommendedName>
</protein>
<feature type="domain" description="HTH cro/C1-type" evidence="1">
    <location>
        <begin position="14"/>
        <end position="69"/>
    </location>
</feature>
<dbReference type="InterPro" id="IPR010982">
    <property type="entry name" value="Lambda_DNA-bd_dom_sf"/>
</dbReference>
<dbReference type="SUPFAM" id="SSF47413">
    <property type="entry name" value="lambda repressor-like DNA-binding domains"/>
    <property type="match status" value="1"/>
</dbReference>
<sequence>MLTMKTLPDLGAEFQHLRENTARTQSDVAASVGMQQTALSRFERGRGNDFSVGKLLRLAHAMGYELAFVKAGQRPTLADVLEERKQSRNIGPDSR</sequence>
<name>A0ABP7SLP5_9BURK</name>
<comment type="caution">
    <text evidence="2">The sequence shown here is derived from an EMBL/GenBank/DDBJ whole genome shotgun (WGS) entry which is preliminary data.</text>
</comment>
<dbReference type="EMBL" id="BAAAZE010000003">
    <property type="protein sequence ID" value="GAA4013229.1"/>
    <property type="molecule type" value="Genomic_DNA"/>
</dbReference>